<reference evidence="2 3" key="1">
    <citation type="submission" date="2020-04" db="EMBL/GenBank/DDBJ databases">
        <title>MicrobeNet Type strains.</title>
        <authorList>
            <person name="Nicholson A.C."/>
        </authorList>
    </citation>
    <scope>NUCLEOTIDE SEQUENCE [LARGE SCALE GENOMIC DNA]</scope>
    <source>
        <strain evidence="2 3">ATCC BAA-14</strain>
    </source>
</reference>
<evidence type="ECO:0000313" key="2">
    <source>
        <dbReference type="EMBL" id="NKY00028.1"/>
    </source>
</evidence>
<keyword evidence="1" id="KW-1133">Transmembrane helix</keyword>
<feature type="transmembrane region" description="Helical" evidence="1">
    <location>
        <begin position="40"/>
        <end position="57"/>
    </location>
</feature>
<proteinExistence type="predicted"/>
<dbReference type="Proteomes" id="UP000563898">
    <property type="component" value="Unassembled WGS sequence"/>
</dbReference>
<feature type="transmembrane region" description="Helical" evidence="1">
    <location>
        <begin position="12"/>
        <end position="34"/>
    </location>
</feature>
<evidence type="ECO:0000313" key="3">
    <source>
        <dbReference type="Proteomes" id="UP000563898"/>
    </source>
</evidence>
<keyword evidence="1" id="KW-0812">Transmembrane</keyword>
<accession>A0A846WF07</accession>
<protein>
    <submittedName>
        <fullName evidence="2">Uncharacterized protein</fullName>
    </submittedName>
</protein>
<organism evidence="2 3">
    <name type="scientific">Gordonia polyisoprenivorans</name>
    <dbReference type="NCBI Taxonomy" id="84595"/>
    <lineage>
        <taxon>Bacteria</taxon>
        <taxon>Bacillati</taxon>
        <taxon>Actinomycetota</taxon>
        <taxon>Actinomycetes</taxon>
        <taxon>Mycobacteriales</taxon>
        <taxon>Gordoniaceae</taxon>
        <taxon>Gordonia</taxon>
    </lineage>
</organism>
<evidence type="ECO:0000256" key="1">
    <source>
        <dbReference type="SAM" id="Phobius"/>
    </source>
</evidence>
<keyword evidence="1" id="KW-0472">Membrane</keyword>
<comment type="caution">
    <text evidence="2">The sequence shown here is derived from an EMBL/GenBank/DDBJ whole genome shotgun (WGS) entry which is preliminary data.</text>
</comment>
<sequence>MTNAGDLRRIVEAALLLFVAVTIIDLTFTHQAFWESVKDGLVFAIIAMVVYVVWDLASSAFRARRRGDTHGCTDSR</sequence>
<name>A0A846WF07_9ACTN</name>
<dbReference type="AlphaFoldDB" id="A0A846WF07"/>
<gene>
    <name evidence="2" type="ORF">HGA05_00340</name>
</gene>
<dbReference type="RefSeq" id="WP_006372369.1">
    <property type="nucleotide sequence ID" value="NZ_CP073075.1"/>
</dbReference>
<dbReference type="EMBL" id="JAAXPC010000001">
    <property type="protein sequence ID" value="NKY00028.1"/>
    <property type="molecule type" value="Genomic_DNA"/>
</dbReference>